<sequence length="29" mass="3342">MRHIDSSLVFDSHLFLTLSLFLVHICLSP</sequence>
<reference evidence="1" key="1">
    <citation type="submission" date="2016-11" db="EMBL/GenBank/DDBJ databases">
        <title>The genome sequence of Colletotrichum cuscutae.</title>
        <authorList>
            <person name="Baroncelli R."/>
        </authorList>
    </citation>
    <scope>NUCLEOTIDE SEQUENCE</scope>
    <source>
        <strain evidence="1">IMI 304802</strain>
    </source>
</reference>
<proteinExistence type="predicted"/>
<name>A0AAI9YCT2_9PEZI</name>
<organism evidence="1 2">
    <name type="scientific">Colletotrichum cuscutae</name>
    <dbReference type="NCBI Taxonomy" id="1209917"/>
    <lineage>
        <taxon>Eukaryota</taxon>
        <taxon>Fungi</taxon>
        <taxon>Dikarya</taxon>
        <taxon>Ascomycota</taxon>
        <taxon>Pezizomycotina</taxon>
        <taxon>Sordariomycetes</taxon>
        <taxon>Hypocreomycetidae</taxon>
        <taxon>Glomerellales</taxon>
        <taxon>Glomerellaceae</taxon>
        <taxon>Colletotrichum</taxon>
        <taxon>Colletotrichum acutatum species complex</taxon>
    </lineage>
</organism>
<protein>
    <submittedName>
        <fullName evidence="1">Uncharacterized protein</fullName>
    </submittedName>
</protein>
<dbReference type="EMBL" id="MPDP01000007">
    <property type="protein sequence ID" value="KAK1497628.1"/>
    <property type="molecule type" value="Genomic_DNA"/>
</dbReference>
<accession>A0AAI9YCT2</accession>
<keyword evidence="2" id="KW-1185">Reference proteome</keyword>
<evidence type="ECO:0000313" key="1">
    <source>
        <dbReference type="EMBL" id="KAK1497628.1"/>
    </source>
</evidence>
<gene>
    <name evidence="1" type="ORF">CCUS01_13021</name>
</gene>
<comment type="caution">
    <text evidence="1">The sequence shown here is derived from an EMBL/GenBank/DDBJ whole genome shotgun (WGS) entry which is preliminary data.</text>
</comment>
<dbReference type="AlphaFoldDB" id="A0AAI9YCT2"/>
<evidence type="ECO:0000313" key="2">
    <source>
        <dbReference type="Proteomes" id="UP001239213"/>
    </source>
</evidence>
<dbReference type="Proteomes" id="UP001239213">
    <property type="component" value="Unassembled WGS sequence"/>
</dbReference>